<feature type="compositionally biased region" description="Polar residues" evidence="1">
    <location>
        <begin position="16"/>
        <end position="25"/>
    </location>
</feature>
<reference evidence="3 4" key="1">
    <citation type="submission" date="2018-06" db="EMBL/GenBank/DDBJ databases">
        <title>Genome Sequence of the Brown Rot Fungal Pathogen Monilinia fructigena.</title>
        <authorList>
            <person name="Landi L."/>
            <person name="De Miccolis Angelini R.M."/>
            <person name="Pollastro S."/>
            <person name="Abate D."/>
            <person name="Faretra F."/>
            <person name="Romanazzi G."/>
        </authorList>
    </citation>
    <scope>NUCLEOTIDE SEQUENCE [LARGE SCALE GENOMIC DNA]</scope>
    <source>
        <strain evidence="3 4">Mfrg269</strain>
    </source>
</reference>
<sequence>MGQSSSSSSSSSSISPRTSARPNSRNPRHFLTENDSGRANANESERYRVTETTQLLTPEPEEDIEGNGSARAGIRNRDARNDPYSLEQLRDPRLNVSVVRPLVDSLYDLNDLSVVYCLLVNKIQFQREQVALPHQQSICTTRAHLCEIVANRVLRRFHEDHTGSEGLLLLSRIFSSYKELFGSMPLSTTVGLLLYVMADRDPSTFGSMELLFIIYTSGWTLDQFCSILEHGWHVTPKTSGRSLMLRLP</sequence>
<dbReference type="PANTHER" id="PTHR35859:SF1">
    <property type="entry name" value="NONSELECTIVE CATION CHANNEL PROTEIN"/>
    <property type="match status" value="1"/>
</dbReference>
<dbReference type="Pfam" id="PF23190">
    <property type="entry name" value="LHD_TRPY1"/>
    <property type="match status" value="1"/>
</dbReference>
<dbReference type="InterPro" id="IPR052971">
    <property type="entry name" value="TRP_calcium_channel"/>
</dbReference>
<comment type="caution">
    <text evidence="3">The sequence shown here is derived from an EMBL/GenBank/DDBJ whole genome shotgun (WGS) entry which is preliminary data.</text>
</comment>
<evidence type="ECO:0000259" key="2">
    <source>
        <dbReference type="Pfam" id="PF23190"/>
    </source>
</evidence>
<dbReference type="EMBL" id="QKRW01000006">
    <property type="protein sequence ID" value="RAL66617.1"/>
    <property type="molecule type" value="Genomic_DNA"/>
</dbReference>
<feature type="compositionally biased region" description="Low complexity" evidence="1">
    <location>
        <begin position="1"/>
        <end position="15"/>
    </location>
</feature>
<dbReference type="OrthoDB" id="2373987at2759"/>
<evidence type="ECO:0000313" key="3">
    <source>
        <dbReference type="EMBL" id="RAL66617.1"/>
    </source>
</evidence>
<protein>
    <recommendedName>
        <fullName evidence="2">YVC1 N-terminal linker helical domain-containing protein</fullName>
    </recommendedName>
</protein>
<proteinExistence type="predicted"/>
<organism evidence="3 4">
    <name type="scientific">Monilinia fructigena</name>
    <dbReference type="NCBI Taxonomy" id="38457"/>
    <lineage>
        <taxon>Eukaryota</taxon>
        <taxon>Fungi</taxon>
        <taxon>Dikarya</taxon>
        <taxon>Ascomycota</taxon>
        <taxon>Pezizomycotina</taxon>
        <taxon>Leotiomycetes</taxon>
        <taxon>Helotiales</taxon>
        <taxon>Sclerotiniaceae</taxon>
        <taxon>Monilinia</taxon>
    </lineage>
</organism>
<dbReference type="AlphaFoldDB" id="A0A395J282"/>
<keyword evidence="4" id="KW-1185">Reference proteome</keyword>
<dbReference type="InterPro" id="IPR056337">
    <property type="entry name" value="LHD_YVC1"/>
</dbReference>
<evidence type="ECO:0000313" key="4">
    <source>
        <dbReference type="Proteomes" id="UP000249056"/>
    </source>
</evidence>
<name>A0A395J282_9HELO</name>
<feature type="region of interest" description="Disordered" evidence="1">
    <location>
        <begin position="1"/>
        <end position="79"/>
    </location>
</feature>
<accession>A0A395J282</accession>
<dbReference type="Proteomes" id="UP000249056">
    <property type="component" value="Unassembled WGS sequence"/>
</dbReference>
<evidence type="ECO:0000256" key="1">
    <source>
        <dbReference type="SAM" id="MobiDB-lite"/>
    </source>
</evidence>
<dbReference type="PANTHER" id="PTHR35859">
    <property type="entry name" value="NONSELECTIVE CATION CHANNEL PROTEIN"/>
    <property type="match status" value="1"/>
</dbReference>
<feature type="domain" description="YVC1 N-terminal linker helical" evidence="2">
    <location>
        <begin position="112"/>
        <end position="168"/>
    </location>
</feature>
<gene>
    <name evidence="3" type="ORF">DID88_006307</name>
</gene>